<dbReference type="PROSITE" id="PS00113">
    <property type="entry name" value="ADENYLATE_KINASE"/>
    <property type="match status" value="1"/>
</dbReference>
<dbReference type="PRINTS" id="PR00094">
    <property type="entry name" value="ADENYLTKNASE"/>
</dbReference>
<dbReference type="SUPFAM" id="SSF52540">
    <property type="entry name" value="P-loop containing nucleoside triphosphate hydrolases"/>
    <property type="match status" value="1"/>
</dbReference>
<dbReference type="AlphaFoldDB" id="A0AA35TDL3"/>
<gene>
    <name evidence="5" type="ORF">GBAR_LOCUS25641</name>
</gene>
<dbReference type="NCBIfam" id="NF001381">
    <property type="entry name" value="PRK00279.1-3"/>
    <property type="match status" value="1"/>
</dbReference>
<evidence type="ECO:0000313" key="6">
    <source>
        <dbReference type="Proteomes" id="UP001174909"/>
    </source>
</evidence>
<dbReference type="CDD" id="cd01428">
    <property type="entry name" value="ADK"/>
    <property type="match status" value="1"/>
</dbReference>
<evidence type="ECO:0000256" key="4">
    <source>
        <dbReference type="RuleBase" id="RU003330"/>
    </source>
</evidence>
<dbReference type="InterPro" id="IPR033690">
    <property type="entry name" value="Adenylat_kinase_CS"/>
</dbReference>
<evidence type="ECO:0000256" key="2">
    <source>
        <dbReference type="ARBA" id="ARBA00022741"/>
    </source>
</evidence>
<keyword evidence="1 4" id="KW-0808">Transferase</keyword>
<dbReference type="NCBIfam" id="NF001380">
    <property type="entry name" value="PRK00279.1-2"/>
    <property type="match status" value="1"/>
</dbReference>
<keyword evidence="3 4" id="KW-0418">Kinase</keyword>
<dbReference type="InterPro" id="IPR006259">
    <property type="entry name" value="Adenyl_kin_sub"/>
</dbReference>
<reference evidence="5" key="1">
    <citation type="submission" date="2023-03" db="EMBL/GenBank/DDBJ databases">
        <authorList>
            <person name="Steffen K."/>
            <person name="Cardenas P."/>
        </authorList>
    </citation>
    <scope>NUCLEOTIDE SEQUENCE</scope>
</reference>
<proteinExistence type="inferred from homology"/>
<dbReference type="GO" id="GO:0005524">
    <property type="term" value="F:ATP binding"/>
    <property type="evidence" value="ECO:0007669"/>
    <property type="project" value="InterPro"/>
</dbReference>
<dbReference type="NCBIfam" id="TIGR01351">
    <property type="entry name" value="adk"/>
    <property type="match status" value="1"/>
</dbReference>
<comment type="similarity">
    <text evidence="4">Belongs to the adenylate kinase family.</text>
</comment>
<accession>A0AA35TDL3</accession>
<dbReference type="PANTHER" id="PTHR23359">
    <property type="entry name" value="NUCLEOTIDE KINASE"/>
    <property type="match status" value="1"/>
</dbReference>
<name>A0AA35TDL3_GEOBA</name>
<protein>
    <submittedName>
        <fullName evidence="5">Adenylate kinase</fullName>
    </submittedName>
</protein>
<dbReference type="InterPro" id="IPR000850">
    <property type="entry name" value="Adenylat/UMP-CMP_kin"/>
</dbReference>
<dbReference type="EMBL" id="CASHTH010003559">
    <property type="protein sequence ID" value="CAI8046370.1"/>
    <property type="molecule type" value="Genomic_DNA"/>
</dbReference>
<dbReference type="Proteomes" id="UP001174909">
    <property type="component" value="Unassembled WGS sequence"/>
</dbReference>
<keyword evidence="2" id="KW-0547">Nucleotide-binding</keyword>
<dbReference type="Gene3D" id="3.40.50.300">
    <property type="entry name" value="P-loop containing nucleotide triphosphate hydrolases"/>
    <property type="match status" value="1"/>
</dbReference>
<organism evidence="5 6">
    <name type="scientific">Geodia barretti</name>
    <name type="common">Barrett's horny sponge</name>
    <dbReference type="NCBI Taxonomy" id="519541"/>
    <lineage>
        <taxon>Eukaryota</taxon>
        <taxon>Metazoa</taxon>
        <taxon>Porifera</taxon>
        <taxon>Demospongiae</taxon>
        <taxon>Heteroscleromorpha</taxon>
        <taxon>Tetractinellida</taxon>
        <taxon>Astrophorina</taxon>
        <taxon>Geodiidae</taxon>
        <taxon>Geodia</taxon>
    </lineage>
</organism>
<dbReference type="Pfam" id="PF00406">
    <property type="entry name" value="ADK"/>
    <property type="match status" value="1"/>
</dbReference>
<dbReference type="HAMAP" id="MF_00235">
    <property type="entry name" value="Adenylate_kinase_Adk"/>
    <property type="match status" value="1"/>
</dbReference>
<comment type="caution">
    <text evidence="5">The sequence shown here is derived from an EMBL/GenBank/DDBJ whole genome shotgun (WGS) entry which is preliminary data.</text>
</comment>
<dbReference type="InterPro" id="IPR027417">
    <property type="entry name" value="P-loop_NTPase"/>
</dbReference>
<dbReference type="GO" id="GO:0004017">
    <property type="term" value="F:AMP kinase activity"/>
    <property type="evidence" value="ECO:0007669"/>
    <property type="project" value="InterPro"/>
</dbReference>
<sequence>ASLRLVLFGPPGAGKGTQAQLLTDCYHLAHVSSGDIFRHNLRQGTPLGLRAKEYMDRGELVPDEVVIDIMLDKILSIPSEDGFILDGFPRNTWQAEQLESALTAGSRAVDRVLHIDVAEEELARRLGGRFVCRECQAPYTHLGGAPAPNCERCNGELYQRDDDRPEAVQKRINVYREETTPVLAFYRDRGLLVDIPGQEAVDGVFKHIVEAL</sequence>
<keyword evidence="6" id="KW-1185">Reference proteome</keyword>
<evidence type="ECO:0000256" key="3">
    <source>
        <dbReference type="ARBA" id="ARBA00022777"/>
    </source>
</evidence>
<evidence type="ECO:0000313" key="5">
    <source>
        <dbReference type="EMBL" id="CAI8046370.1"/>
    </source>
</evidence>
<feature type="non-terminal residue" evidence="5">
    <location>
        <position position="1"/>
    </location>
</feature>
<evidence type="ECO:0000256" key="1">
    <source>
        <dbReference type="ARBA" id="ARBA00022679"/>
    </source>
</evidence>